<evidence type="ECO:0000256" key="1">
    <source>
        <dbReference type="SAM" id="MobiDB-lite"/>
    </source>
</evidence>
<feature type="region of interest" description="Disordered" evidence="1">
    <location>
        <begin position="1"/>
        <end position="71"/>
    </location>
</feature>
<dbReference type="EMBL" id="KE164629">
    <property type="protein sequence ID" value="EPQ19286.1"/>
    <property type="molecule type" value="Genomic_DNA"/>
</dbReference>
<organism evidence="2 3">
    <name type="scientific">Myotis brandtii</name>
    <name type="common">Brandt's bat</name>
    <dbReference type="NCBI Taxonomy" id="109478"/>
    <lineage>
        <taxon>Eukaryota</taxon>
        <taxon>Metazoa</taxon>
        <taxon>Chordata</taxon>
        <taxon>Craniata</taxon>
        <taxon>Vertebrata</taxon>
        <taxon>Euteleostomi</taxon>
        <taxon>Mammalia</taxon>
        <taxon>Eutheria</taxon>
        <taxon>Laurasiatheria</taxon>
        <taxon>Chiroptera</taxon>
        <taxon>Yangochiroptera</taxon>
        <taxon>Vespertilionidae</taxon>
        <taxon>Myotis</taxon>
    </lineage>
</organism>
<sequence length="267" mass="29071">MAPTRHSRRSHHQNGGKEAEPKAQETGKNDWGTNATKAFEFSVPQPMGSAREVQCPSATSGSGGEGTSGSVMFVPTATAVTNDTGDLLPTPANEPLQGSVMSLYNMCYSTLIAGLSVMAPSEDPDQAEEEKEGSSDNKCSVCERFKDNVGAQCHRLCNYDSIYALIKKGKNYMVQNKQSNENCESVFFCFCATHLIRMSLRRLEILAPNRLLSQLSSFIFTPSARNWLGGPEASPGRSSPLILAYWTGDRTTWLLTLGESPYISHAT</sequence>
<reference evidence="2 3" key="1">
    <citation type="journal article" date="2013" name="Nat. Commun.">
        <title>Genome analysis reveals insights into physiology and longevity of the Brandt's bat Myotis brandtii.</title>
        <authorList>
            <person name="Seim I."/>
            <person name="Fang X."/>
            <person name="Xiong Z."/>
            <person name="Lobanov A.V."/>
            <person name="Huang Z."/>
            <person name="Ma S."/>
            <person name="Feng Y."/>
            <person name="Turanov A.A."/>
            <person name="Zhu Y."/>
            <person name="Lenz T.L."/>
            <person name="Gerashchenko M.V."/>
            <person name="Fan D."/>
            <person name="Hee Yim S."/>
            <person name="Yao X."/>
            <person name="Jordan D."/>
            <person name="Xiong Y."/>
            <person name="Ma Y."/>
            <person name="Lyapunov A.N."/>
            <person name="Chen G."/>
            <person name="Kulakova O.I."/>
            <person name="Sun Y."/>
            <person name="Lee S.G."/>
            <person name="Bronson R.T."/>
            <person name="Moskalev A.A."/>
            <person name="Sunyaev S.R."/>
            <person name="Zhang G."/>
            <person name="Krogh A."/>
            <person name="Wang J."/>
            <person name="Gladyshev V.N."/>
        </authorList>
    </citation>
    <scope>NUCLEOTIDE SEQUENCE [LARGE SCALE GENOMIC DNA]</scope>
</reference>
<feature type="compositionally biased region" description="Basic residues" evidence="1">
    <location>
        <begin position="1"/>
        <end position="14"/>
    </location>
</feature>
<evidence type="ECO:0000313" key="2">
    <source>
        <dbReference type="EMBL" id="EPQ19286.1"/>
    </source>
</evidence>
<protein>
    <submittedName>
        <fullName evidence="2">Uncharacterized protein</fullName>
    </submittedName>
</protein>
<dbReference type="AlphaFoldDB" id="S7NPY0"/>
<evidence type="ECO:0000313" key="3">
    <source>
        <dbReference type="Proteomes" id="UP000052978"/>
    </source>
</evidence>
<feature type="compositionally biased region" description="Basic and acidic residues" evidence="1">
    <location>
        <begin position="15"/>
        <end position="28"/>
    </location>
</feature>
<keyword evidence="3" id="KW-1185">Reference proteome</keyword>
<gene>
    <name evidence="2" type="ORF">D623_10000841</name>
</gene>
<dbReference type="Proteomes" id="UP000052978">
    <property type="component" value="Unassembled WGS sequence"/>
</dbReference>
<accession>S7NPY0</accession>
<name>S7NPY0_MYOBR</name>
<proteinExistence type="predicted"/>